<dbReference type="PROSITE" id="PS00061">
    <property type="entry name" value="ADH_SHORT"/>
    <property type="match status" value="1"/>
</dbReference>
<dbReference type="PRINTS" id="PR00081">
    <property type="entry name" value="GDHRDH"/>
</dbReference>
<dbReference type="FunFam" id="3.40.50.720:FF:000084">
    <property type="entry name" value="Short-chain dehydrogenase reductase"/>
    <property type="match status" value="1"/>
</dbReference>
<dbReference type="Gene3D" id="3.40.50.720">
    <property type="entry name" value="NAD(P)-binding Rossmann-like Domain"/>
    <property type="match status" value="1"/>
</dbReference>
<name>A0A841P210_9HYPH</name>
<reference evidence="4 5" key="1">
    <citation type="submission" date="2020-08" db="EMBL/GenBank/DDBJ databases">
        <title>Genomic Encyclopedia of Type Strains, Phase IV (KMG-IV): sequencing the most valuable type-strain genomes for metagenomic binning, comparative biology and taxonomic classification.</title>
        <authorList>
            <person name="Goeker M."/>
        </authorList>
    </citation>
    <scope>NUCLEOTIDE SEQUENCE [LARGE SCALE GENOMIC DNA]</scope>
    <source>
        <strain evidence="4 5">DSM 100039</strain>
    </source>
</reference>
<accession>A0A841P210</accession>
<feature type="compositionally biased region" description="Basic and acidic residues" evidence="2">
    <location>
        <begin position="10"/>
        <end position="31"/>
    </location>
</feature>
<dbReference type="RefSeq" id="WP_246461421.1">
    <property type="nucleotide sequence ID" value="NZ_JACHEF010000002.1"/>
</dbReference>
<comment type="similarity">
    <text evidence="1">Belongs to the short-chain dehydrogenases/reductases (SDR) family.</text>
</comment>
<feature type="region of interest" description="Disordered" evidence="2">
    <location>
        <begin position="1"/>
        <end position="31"/>
    </location>
</feature>
<dbReference type="GO" id="GO:0032787">
    <property type="term" value="P:monocarboxylic acid metabolic process"/>
    <property type="evidence" value="ECO:0007669"/>
    <property type="project" value="UniProtKB-ARBA"/>
</dbReference>
<evidence type="ECO:0000259" key="3">
    <source>
        <dbReference type="SMART" id="SM00822"/>
    </source>
</evidence>
<dbReference type="Pfam" id="PF13561">
    <property type="entry name" value="adh_short_C2"/>
    <property type="match status" value="1"/>
</dbReference>
<keyword evidence="5" id="KW-1185">Reference proteome</keyword>
<evidence type="ECO:0000313" key="4">
    <source>
        <dbReference type="EMBL" id="MBB6409206.1"/>
    </source>
</evidence>
<dbReference type="InterPro" id="IPR050259">
    <property type="entry name" value="SDR"/>
</dbReference>
<sequence>MTVATDELGVADREAQPPSSQEDHYARGDHSTDLTGEMNMDLLQGKSAVVTGAASGIGKAIAKAFIETGASVLLCDLNAKAVDEAARELGDRAIGRVIDVSDESQVEGAMRAAREAFGWLDIVVNCAGFGAIAPLTELTGDKWKSVQAVTLGGVFYGVKHAARQMLEQGRSGVIINISSVNGRQPGEGQVAYCAAKAGVDMITRCGALELGGRGIRVVGIAPGLVETPLTRKELEDPEMRELFLSIVPMKRPVAAEEIAAAAVFLASDHARSINGDTIAIDGGSLTRGYPALLTGLKKAS</sequence>
<dbReference type="InterPro" id="IPR002347">
    <property type="entry name" value="SDR_fam"/>
</dbReference>
<dbReference type="PANTHER" id="PTHR42879">
    <property type="entry name" value="3-OXOACYL-(ACYL-CARRIER-PROTEIN) REDUCTASE"/>
    <property type="match status" value="1"/>
</dbReference>
<dbReference type="SMART" id="SM00822">
    <property type="entry name" value="PKS_KR"/>
    <property type="match status" value="1"/>
</dbReference>
<organism evidence="4 5">
    <name type="scientific">Mesorhizobium sangaii</name>
    <dbReference type="NCBI Taxonomy" id="505389"/>
    <lineage>
        <taxon>Bacteria</taxon>
        <taxon>Pseudomonadati</taxon>
        <taxon>Pseudomonadota</taxon>
        <taxon>Alphaproteobacteria</taxon>
        <taxon>Hyphomicrobiales</taxon>
        <taxon>Phyllobacteriaceae</taxon>
        <taxon>Mesorhizobium</taxon>
    </lineage>
</organism>
<dbReference type="InterPro" id="IPR036291">
    <property type="entry name" value="NAD(P)-bd_dom_sf"/>
</dbReference>
<gene>
    <name evidence="4" type="ORF">HNQ71_001871</name>
</gene>
<dbReference type="SUPFAM" id="SSF51735">
    <property type="entry name" value="NAD(P)-binding Rossmann-fold domains"/>
    <property type="match status" value="1"/>
</dbReference>
<dbReference type="AlphaFoldDB" id="A0A841P210"/>
<dbReference type="PANTHER" id="PTHR42879:SF2">
    <property type="entry name" value="3-OXOACYL-[ACYL-CARRIER-PROTEIN] REDUCTASE FABG"/>
    <property type="match status" value="1"/>
</dbReference>
<dbReference type="EMBL" id="JACHEF010000002">
    <property type="protein sequence ID" value="MBB6409206.1"/>
    <property type="molecule type" value="Genomic_DNA"/>
</dbReference>
<evidence type="ECO:0000313" key="5">
    <source>
        <dbReference type="Proteomes" id="UP000556329"/>
    </source>
</evidence>
<comment type="caution">
    <text evidence="4">The sequence shown here is derived from an EMBL/GenBank/DDBJ whole genome shotgun (WGS) entry which is preliminary data.</text>
</comment>
<dbReference type="InterPro" id="IPR057326">
    <property type="entry name" value="KR_dom"/>
</dbReference>
<proteinExistence type="inferred from homology"/>
<evidence type="ECO:0000256" key="1">
    <source>
        <dbReference type="ARBA" id="ARBA00006484"/>
    </source>
</evidence>
<feature type="domain" description="Ketoreductase" evidence="3">
    <location>
        <begin position="46"/>
        <end position="223"/>
    </location>
</feature>
<dbReference type="CDD" id="cd05233">
    <property type="entry name" value="SDR_c"/>
    <property type="match status" value="1"/>
</dbReference>
<dbReference type="NCBIfam" id="NF005559">
    <property type="entry name" value="PRK07231.1"/>
    <property type="match status" value="1"/>
</dbReference>
<dbReference type="InterPro" id="IPR020904">
    <property type="entry name" value="Sc_DH/Rdtase_CS"/>
</dbReference>
<dbReference type="PRINTS" id="PR00080">
    <property type="entry name" value="SDRFAMILY"/>
</dbReference>
<protein>
    <submittedName>
        <fullName evidence="4">NAD(P)-dependent dehydrogenase (Short-subunit alcohol dehydrogenase family)</fullName>
    </submittedName>
</protein>
<dbReference type="Proteomes" id="UP000556329">
    <property type="component" value="Unassembled WGS sequence"/>
</dbReference>
<evidence type="ECO:0000256" key="2">
    <source>
        <dbReference type="SAM" id="MobiDB-lite"/>
    </source>
</evidence>